<dbReference type="AlphaFoldDB" id="A0A4Y9EUE9"/>
<gene>
    <name evidence="3" type="ORF">EUV02_06000</name>
</gene>
<evidence type="ECO:0000259" key="2">
    <source>
        <dbReference type="Pfam" id="PF07589"/>
    </source>
</evidence>
<evidence type="ECO:0000256" key="1">
    <source>
        <dbReference type="SAM" id="SignalP"/>
    </source>
</evidence>
<reference evidence="3 4" key="1">
    <citation type="submission" date="2019-02" db="EMBL/GenBank/DDBJ databases">
        <title>Polymorphobacter sp. isolated from the lake at the Tibet of China.</title>
        <authorList>
            <person name="Li A."/>
        </authorList>
    </citation>
    <scope>NUCLEOTIDE SEQUENCE [LARGE SCALE GENOMIC DNA]</scope>
    <source>
        <strain evidence="3 4">DJ1R-1</strain>
    </source>
</reference>
<keyword evidence="1" id="KW-0732">Signal</keyword>
<dbReference type="NCBIfam" id="NF035944">
    <property type="entry name" value="PEPxxWA-CTERM"/>
    <property type="match status" value="1"/>
</dbReference>
<name>A0A4Y9EUE9_9SPHN</name>
<dbReference type="InterPro" id="IPR013424">
    <property type="entry name" value="Ice-binding_C"/>
</dbReference>
<dbReference type="OrthoDB" id="9792179at2"/>
<evidence type="ECO:0000313" key="4">
    <source>
        <dbReference type="Proteomes" id="UP000297737"/>
    </source>
</evidence>
<comment type="caution">
    <text evidence="3">The sequence shown here is derived from an EMBL/GenBank/DDBJ whole genome shotgun (WGS) entry which is preliminary data.</text>
</comment>
<accession>A0A4Y9EUE9</accession>
<organism evidence="3 4">
    <name type="scientific">Glacieibacterium arshaanense</name>
    <dbReference type="NCBI Taxonomy" id="2511025"/>
    <lineage>
        <taxon>Bacteria</taxon>
        <taxon>Pseudomonadati</taxon>
        <taxon>Pseudomonadota</taxon>
        <taxon>Alphaproteobacteria</taxon>
        <taxon>Sphingomonadales</taxon>
        <taxon>Sphingosinicellaceae</taxon>
        <taxon>Glacieibacterium</taxon>
    </lineage>
</organism>
<sequence length="283" mass="28573">MKMSVKNFVAAALLAGSVLAASAPATAVTTAFANFNTLTSASNIYWKNGNNANTSKNGQVYTISAGNSTVPGATIVSFNFLVGGLPQAVRAEFTLFGTTTNTAAQTVGTCPGPTCFLIQANITGSFTFTAKAASGGSQTIGAYTIPDGTNLLSATNYTGALIAGVRGGSSAAFTGTDPVGGSITYVSAPMFNLDFTNTTARDFSITLGSIGQASGTPIGFNAKAYNAAPTAALTTFRASANGTFGSEPSPSVPEPATWALFVAGFGMVGFQVRRRRQLASVAG</sequence>
<proteinExistence type="predicted"/>
<dbReference type="NCBIfam" id="TIGR02595">
    <property type="entry name" value="PEP_CTERM"/>
    <property type="match status" value="1"/>
</dbReference>
<feature type="signal peptide" evidence="1">
    <location>
        <begin position="1"/>
        <end position="27"/>
    </location>
</feature>
<protein>
    <submittedName>
        <fullName evidence="3">PEP-CTERM sorting domain-containing protein</fullName>
    </submittedName>
</protein>
<keyword evidence="4" id="KW-1185">Reference proteome</keyword>
<dbReference type="Pfam" id="PF07589">
    <property type="entry name" value="PEP-CTERM"/>
    <property type="match status" value="1"/>
</dbReference>
<feature type="chain" id="PRO_5021508565" evidence="1">
    <location>
        <begin position="28"/>
        <end position="283"/>
    </location>
</feature>
<evidence type="ECO:0000313" key="3">
    <source>
        <dbReference type="EMBL" id="TFU06528.1"/>
    </source>
</evidence>
<feature type="domain" description="Ice-binding protein C-terminal" evidence="2">
    <location>
        <begin position="251"/>
        <end position="275"/>
    </location>
</feature>
<dbReference type="EMBL" id="SIHO01000001">
    <property type="protein sequence ID" value="TFU06528.1"/>
    <property type="molecule type" value="Genomic_DNA"/>
</dbReference>
<dbReference type="Proteomes" id="UP000297737">
    <property type="component" value="Unassembled WGS sequence"/>
</dbReference>